<dbReference type="PANTHER" id="PTHR33121:SF79">
    <property type="entry name" value="CYCLIC DI-GMP PHOSPHODIESTERASE PDED-RELATED"/>
    <property type="match status" value="1"/>
</dbReference>
<dbReference type="Pfam" id="PF00990">
    <property type="entry name" value="GGDEF"/>
    <property type="match status" value="1"/>
</dbReference>
<feature type="domain" description="Response regulatory" evidence="2">
    <location>
        <begin position="22"/>
        <end position="140"/>
    </location>
</feature>
<feature type="domain" description="GGDEF" evidence="4">
    <location>
        <begin position="178"/>
        <end position="310"/>
    </location>
</feature>
<feature type="domain" description="EAL" evidence="3">
    <location>
        <begin position="314"/>
        <end position="563"/>
    </location>
</feature>
<dbReference type="InterPro" id="IPR000160">
    <property type="entry name" value="GGDEF_dom"/>
</dbReference>
<dbReference type="Pfam" id="PF00072">
    <property type="entry name" value="Response_reg"/>
    <property type="match status" value="1"/>
</dbReference>
<dbReference type="SUPFAM" id="SSF52172">
    <property type="entry name" value="CheY-like"/>
    <property type="match status" value="1"/>
</dbReference>
<keyword evidence="6" id="KW-1185">Reference proteome</keyword>
<protein>
    <submittedName>
        <fullName evidence="5">REC domain-containing phosphodiesterase</fullName>
    </submittedName>
</protein>
<evidence type="ECO:0000259" key="4">
    <source>
        <dbReference type="PROSITE" id="PS50887"/>
    </source>
</evidence>
<dbReference type="SMART" id="SM00267">
    <property type="entry name" value="GGDEF"/>
    <property type="match status" value="1"/>
</dbReference>
<evidence type="ECO:0000259" key="3">
    <source>
        <dbReference type="PROSITE" id="PS50883"/>
    </source>
</evidence>
<evidence type="ECO:0000313" key="5">
    <source>
        <dbReference type="EMBL" id="TRW50213.1"/>
    </source>
</evidence>
<dbReference type="InterPro" id="IPR035919">
    <property type="entry name" value="EAL_sf"/>
</dbReference>
<organism evidence="5 6">
    <name type="scientific">Aliidiomarina halalkaliphila</name>
    <dbReference type="NCBI Taxonomy" id="2593535"/>
    <lineage>
        <taxon>Bacteria</taxon>
        <taxon>Pseudomonadati</taxon>
        <taxon>Pseudomonadota</taxon>
        <taxon>Gammaproteobacteria</taxon>
        <taxon>Alteromonadales</taxon>
        <taxon>Idiomarinaceae</taxon>
        <taxon>Aliidiomarina</taxon>
    </lineage>
</organism>
<dbReference type="InterPro" id="IPR050706">
    <property type="entry name" value="Cyclic-di-GMP_PDE-like"/>
</dbReference>
<dbReference type="RefSeq" id="WP_143234960.1">
    <property type="nucleotide sequence ID" value="NZ_VJWL01000001.1"/>
</dbReference>
<dbReference type="PANTHER" id="PTHR33121">
    <property type="entry name" value="CYCLIC DI-GMP PHOSPHODIESTERASE PDEF"/>
    <property type="match status" value="1"/>
</dbReference>
<dbReference type="InterPro" id="IPR029787">
    <property type="entry name" value="Nucleotide_cyclase"/>
</dbReference>
<evidence type="ECO:0000256" key="1">
    <source>
        <dbReference type="PROSITE-ProRule" id="PRU00169"/>
    </source>
</evidence>
<dbReference type="Proteomes" id="UP000320359">
    <property type="component" value="Unassembled WGS sequence"/>
</dbReference>
<dbReference type="Pfam" id="PF00563">
    <property type="entry name" value="EAL"/>
    <property type="match status" value="1"/>
</dbReference>
<keyword evidence="1" id="KW-0597">Phosphoprotein</keyword>
<dbReference type="GO" id="GO:0071111">
    <property type="term" value="F:cyclic-guanylate-specific phosphodiesterase activity"/>
    <property type="evidence" value="ECO:0007669"/>
    <property type="project" value="InterPro"/>
</dbReference>
<reference evidence="5 6" key="1">
    <citation type="submission" date="2019-07" db="EMBL/GenBank/DDBJ databases">
        <authorList>
            <person name="Yang M."/>
            <person name="Zhao D."/>
            <person name="Xiang H."/>
        </authorList>
    </citation>
    <scope>NUCLEOTIDE SEQUENCE [LARGE SCALE GENOMIC DNA]</scope>
    <source>
        <strain evidence="5 6">IM1326</strain>
    </source>
</reference>
<feature type="modified residue" description="4-aspartylphosphate" evidence="1">
    <location>
        <position position="73"/>
    </location>
</feature>
<dbReference type="SUPFAM" id="SSF55073">
    <property type="entry name" value="Nucleotide cyclase"/>
    <property type="match status" value="1"/>
</dbReference>
<sequence length="563" mass="62558">MPSQINKNNKIENARACYPTIRAVIIDDVPASMLVYSWLLRKEGYDVTCIGTKEELTHFLADSHRNIDVFVVDTSQKNLAAPEIITLLNEHKVYAHSTKVVLVDQDESSVAQLSFAAGVVEIITKPFNTKTLVSRIAVTQARRLLARNSDYTRDILTGLPNYAGILTFFEKVPAQEHADFFVVSAELANITTINNLYGWEVGDYAIIALTERFRSIQPVGSFLARYSSKKFCFICPGTSQAKVEQILRKIKAVASKRVNTGKESIFIQLNLGYALSEGPEGLSNAQQNADLAANLASSSSGYHAISYTPAAKQALQRAYSIRHEIETKRLQEQFEMYFQPQVNISTYTVVGYEALFRWSSPSLGSVSPAELFPILENSEQVHEIGLAVFQKCFIALRSFPERTSVAVNVSARQLSERSFADDVVRLAKQHGVDPSRIEIEITESGAVDLHGVAKNNLSSLVSYGFPLVLDDFGVGYANLNYLLKIPLKKLKLDRVFIQGLATDSSAGNIVKSLCLLTRLENIELLAEGVETREEHRALTHLNVSLGQGYFYGRPEPLKFWCNS</sequence>
<comment type="caution">
    <text evidence="5">The sequence shown here is derived from an EMBL/GenBank/DDBJ whole genome shotgun (WGS) entry which is preliminary data.</text>
</comment>
<dbReference type="EMBL" id="VJWL01000001">
    <property type="protein sequence ID" value="TRW50213.1"/>
    <property type="molecule type" value="Genomic_DNA"/>
</dbReference>
<evidence type="ECO:0000313" key="6">
    <source>
        <dbReference type="Proteomes" id="UP000320359"/>
    </source>
</evidence>
<dbReference type="GO" id="GO:0000160">
    <property type="term" value="P:phosphorelay signal transduction system"/>
    <property type="evidence" value="ECO:0007669"/>
    <property type="project" value="InterPro"/>
</dbReference>
<dbReference type="PROSITE" id="PS50887">
    <property type="entry name" value="GGDEF"/>
    <property type="match status" value="1"/>
</dbReference>
<accession>A0A552X6N0</accession>
<dbReference type="AlphaFoldDB" id="A0A552X6N0"/>
<dbReference type="PROSITE" id="PS50883">
    <property type="entry name" value="EAL"/>
    <property type="match status" value="1"/>
</dbReference>
<dbReference type="OrthoDB" id="9804951at2"/>
<dbReference type="CDD" id="cd01948">
    <property type="entry name" value="EAL"/>
    <property type="match status" value="1"/>
</dbReference>
<dbReference type="PROSITE" id="PS50110">
    <property type="entry name" value="RESPONSE_REGULATORY"/>
    <property type="match status" value="1"/>
</dbReference>
<dbReference type="InterPro" id="IPR043128">
    <property type="entry name" value="Rev_trsase/Diguanyl_cyclase"/>
</dbReference>
<proteinExistence type="predicted"/>
<dbReference type="SMART" id="SM00448">
    <property type="entry name" value="REC"/>
    <property type="match status" value="1"/>
</dbReference>
<dbReference type="Gene3D" id="3.20.20.450">
    <property type="entry name" value="EAL domain"/>
    <property type="match status" value="1"/>
</dbReference>
<gene>
    <name evidence="5" type="ORF">FM042_05090</name>
</gene>
<dbReference type="Gene3D" id="3.40.50.2300">
    <property type="match status" value="1"/>
</dbReference>
<evidence type="ECO:0000259" key="2">
    <source>
        <dbReference type="PROSITE" id="PS50110"/>
    </source>
</evidence>
<name>A0A552X6N0_9GAMM</name>
<dbReference type="InterPro" id="IPR011006">
    <property type="entry name" value="CheY-like_superfamily"/>
</dbReference>
<dbReference type="InterPro" id="IPR001633">
    <property type="entry name" value="EAL_dom"/>
</dbReference>
<dbReference type="InterPro" id="IPR001789">
    <property type="entry name" value="Sig_transdc_resp-reg_receiver"/>
</dbReference>
<dbReference type="SUPFAM" id="SSF141868">
    <property type="entry name" value="EAL domain-like"/>
    <property type="match status" value="1"/>
</dbReference>
<dbReference type="Gene3D" id="3.30.70.270">
    <property type="match status" value="1"/>
</dbReference>
<dbReference type="SMART" id="SM00052">
    <property type="entry name" value="EAL"/>
    <property type="match status" value="1"/>
</dbReference>